<keyword evidence="4" id="KW-1185">Reference proteome</keyword>
<feature type="coiled-coil region" evidence="1">
    <location>
        <begin position="144"/>
        <end position="171"/>
    </location>
</feature>
<organism evidence="3 4">
    <name type="scientific">Hymenochirus boettgeri</name>
    <name type="common">Congo dwarf clawed frog</name>
    <dbReference type="NCBI Taxonomy" id="247094"/>
    <lineage>
        <taxon>Eukaryota</taxon>
        <taxon>Metazoa</taxon>
        <taxon>Chordata</taxon>
        <taxon>Craniata</taxon>
        <taxon>Vertebrata</taxon>
        <taxon>Euteleostomi</taxon>
        <taxon>Amphibia</taxon>
        <taxon>Batrachia</taxon>
        <taxon>Anura</taxon>
        <taxon>Pipoidea</taxon>
        <taxon>Pipidae</taxon>
        <taxon>Pipinae</taxon>
        <taxon>Hymenochirus</taxon>
    </lineage>
</organism>
<feature type="coiled-coil region" evidence="1">
    <location>
        <begin position="31"/>
        <end position="65"/>
    </location>
</feature>
<keyword evidence="1" id="KW-0175">Coiled coil</keyword>
<sequence>MTTILNPFNLQENREQNKDLLHGIENLTPTSNRIEEENARLRAESKTMQSRIQMLESELNLAKAETRMREKELVLANTLFCNLETEYKLQEMKEKMRESILQKLLKKMHALQEKLAEGEEPYREEIYNLKTKMLKIEMEKDKQIGSLKSCLDDKEERIRKLKEEHARSDTDNTVLQRKKTMMDKKFAVSPSRSVMSGWHFLSPGKTKLHRKPIKTPCNTDAPLLGPLTSPRQRRNVHQNLDSPQSAYFGSKSKVLPYCPSHFFDNSKLGSIAALNVPEQVKKETGVTEPTDSAPECNPS</sequence>
<proteinExistence type="predicted"/>
<dbReference type="EMBL" id="JAACNH010000003">
    <property type="protein sequence ID" value="KAG8445973.1"/>
    <property type="molecule type" value="Genomic_DNA"/>
</dbReference>
<protein>
    <submittedName>
        <fullName evidence="3">Uncharacterized protein</fullName>
    </submittedName>
</protein>
<feature type="region of interest" description="Disordered" evidence="2">
    <location>
        <begin position="205"/>
        <end position="234"/>
    </location>
</feature>
<evidence type="ECO:0000313" key="3">
    <source>
        <dbReference type="EMBL" id="KAG8445973.1"/>
    </source>
</evidence>
<dbReference type="Proteomes" id="UP000812440">
    <property type="component" value="Chromosome 8_10"/>
</dbReference>
<reference evidence="3" key="1">
    <citation type="thesis" date="2020" institute="ProQuest LLC" country="789 East Eisenhower Parkway, Ann Arbor, MI, USA">
        <title>Comparative Genomics and Chromosome Evolution.</title>
        <authorList>
            <person name="Mudd A.B."/>
        </authorList>
    </citation>
    <scope>NUCLEOTIDE SEQUENCE</scope>
    <source>
        <strain evidence="3">Female2</strain>
        <tissue evidence="3">Blood</tissue>
    </source>
</reference>
<dbReference type="AlphaFoldDB" id="A0A8T2JQX5"/>
<evidence type="ECO:0000313" key="4">
    <source>
        <dbReference type="Proteomes" id="UP000812440"/>
    </source>
</evidence>
<evidence type="ECO:0000256" key="2">
    <source>
        <dbReference type="SAM" id="MobiDB-lite"/>
    </source>
</evidence>
<evidence type="ECO:0000256" key="1">
    <source>
        <dbReference type="SAM" id="Coils"/>
    </source>
</evidence>
<feature type="region of interest" description="Disordered" evidence="2">
    <location>
        <begin position="280"/>
        <end position="299"/>
    </location>
</feature>
<gene>
    <name evidence="3" type="ORF">GDO86_013736</name>
</gene>
<accession>A0A8T2JQX5</accession>
<comment type="caution">
    <text evidence="3">The sequence shown here is derived from an EMBL/GenBank/DDBJ whole genome shotgun (WGS) entry which is preliminary data.</text>
</comment>
<name>A0A8T2JQX5_9PIPI</name>